<dbReference type="Gene3D" id="3.40.50.300">
    <property type="entry name" value="P-loop containing nucleotide triphosphate hydrolases"/>
    <property type="match status" value="1"/>
</dbReference>
<evidence type="ECO:0000313" key="7">
    <source>
        <dbReference type="Proteomes" id="UP000503447"/>
    </source>
</evidence>
<keyword evidence="2" id="KW-0547">Nucleotide-binding</keyword>
<reference evidence="7" key="1">
    <citation type="submission" date="2020-05" db="EMBL/GenBank/DDBJ databases">
        <title>Frigoriglobus tundricola gen. nov., sp. nov., a psychrotolerant cellulolytic planctomycete of the family Gemmataceae with two divergent copies of 16S rRNA gene.</title>
        <authorList>
            <person name="Kulichevskaya I.S."/>
            <person name="Ivanova A.A."/>
            <person name="Naumoff D.G."/>
            <person name="Beletsky A.V."/>
            <person name="Rijpstra W.I.C."/>
            <person name="Sinninghe Damste J.S."/>
            <person name="Mardanov A.V."/>
            <person name="Ravin N.V."/>
            <person name="Dedysh S.N."/>
        </authorList>
    </citation>
    <scope>NUCLEOTIDE SEQUENCE [LARGE SCALE GENOMIC DNA]</scope>
    <source>
        <strain evidence="7">PL17</strain>
    </source>
</reference>
<dbReference type="KEGG" id="ftj:FTUN_5047"/>
<dbReference type="AlphaFoldDB" id="A0A6M5YW87"/>
<dbReference type="PROSITE" id="PS00662">
    <property type="entry name" value="T2SP_E"/>
    <property type="match status" value="1"/>
</dbReference>
<dbReference type="InterPro" id="IPR007831">
    <property type="entry name" value="T2SS_GspE_N"/>
</dbReference>
<dbReference type="FunFam" id="3.30.450.90:FF:000001">
    <property type="entry name" value="Type II secretion system ATPase GspE"/>
    <property type="match status" value="1"/>
</dbReference>
<feature type="compositionally biased region" description="Pro residues" evidence="4">
    <location>
        <begin position="1"/>
        <end position="13"/>
    </location>
</feature>
<dbReference type="GO" id="GO:0016887">
    <property type="term" value="F:ATP hydrolysis activity"/>
    <property type="evidence" value="ECO:0007669"/>
    <property type="project" value="TreeGrafter"/>
</dbReference>
<dbReference type="Gene3D" id="3.30.450.90">
    <property type="match status" value="1"/>
</dbReference>
<dbReference type="SMART" id="SM00382">
    <property type="entry name" value="AAA"/>
    <property type="match status" value="1"/>
</dbReference>
<evidence type="ECO:0000256" key="2">
    <source>
        <dbReference type="ARBA" id="ARBA00022741"/>
    </source>
</evidence>
<dbReference type="InterPro" id="IPR037257">
    <property type="entry name" value="T2SS_E_N_sf"/>
</dbReference>
<dbReference type="FunFam" id="3.40.50.300:FF:000398">
    <property type="entry name" value="Type IV pilus assembly ATPase PilB"/>
    <property type="match status" value="1"/>
</dbReference>
<evidence type="ECO:0000256" key="1">
    <source>
        <dbReference type="ARBA" id="ARBA00006611"/>
    </source>
</evidence>
<evidence type="ECO:0000313" key="6">
    <source>
        <dbReference type="EMBL" id="QJW97473.1"/>
    </source>
</evidence>
<sequence>MSTPTPPNNPNLPPKKAADGTAKPGGNGHAAGQKSAQPGPGAAAKPAQPGQKPAAPGAKPAPAQGAKPGAPAPAAKPGQKPGAPAQGQAAQGAAKPPAPAPVKKPQPAKNRFSHIDANTLQLARKLEDLGFLDGPQIEALYEEMQTSDARLGELAIQRGLLNEDQLLQATAELHGMRVANLEDTVPEANAVKLVMKNIAEMYKLVPLTYEHDVLTVAMSDPNNMQAMDDLRNLLNIKQVTPVLGPAKQIERLLTRAYSTEKEETITSVYAQIEADASIGANSMGRETSIDIAAIEEMASAAPVRKLINMVLLMGIRDHASDIHFEPFEDEYKMRYRCDGVLYEMVPPPRHLATAIASRIKVMANLDIAERRLPQDGRIELNVGGNPVDMRVSILPTLFGESVVIRVLDRTNVGLSLDRIGMQPDLLAQFRAVIKKPNGIVLVTGPTGSGKTTTLYSALSELNDVDTKLITTEDPVEYEIDGIVQCPINHEIDVTFASALRAILRQDPDIILVGEIRDLETAGIAIQASLTGHLVFSTLHTNDAPSSVTRLRDMGVEPFLITATVEAIQAQRLVRRVCTHCKTAYEPTREQLMELNLTPDQVKGRPFFYGEGCDKCNNLGFKGRTGLYELMIMNDDLRDMVSRGASTDAIRAQTRKMGMASLRDAGLRALFGGTTTLDEVVRETVQDDDA</sequence>
<dbReference type="SUPFAM" id="SSF160246">
    <property type="entry name" value="EspE N-terminal domain-like"/>
    <property type="match status" value="1"/>
</dbReference>
<dbReference type="Pfam" id="PF05157">
    <property type="entry name" value="MshEN"/>
    <property type="match status" value="1"/>
</dbReference>
<keyword evidence="3" id="KW-0067">ATP-binding</keyword>
<evidence type="ECO:0000256" key="3">
    <source>
        <dbReference type="ARBA" id="ARBA00022840"/>
    </source>
</evidence>
<dbReference type="InterPro" id="IPR003593">
    <property type="entry name" value="AAA+_ATPase"/>
</dbReference>
<dbReference type="PANTHER" id="PTHR30258">
    <property type="entry name" value="TYPE II SECRETION SYSTEM PROTEIN GSPE-RELATED"/>
    <property type="match status" value="1"/>
</dbReference>
<feature type="compositionally biased region" description="Low complexity" evidence="4">
    <location>
        <begin position="30"/>
        <end position="95"/>
    </location>
</feature>
<dbReference type="Proteomes" id="UP000503447">
    <property type="component" value="Chromosome"/>
</dbReference>
<organism evidence="6 7">
    <name type="scientific">Frigoriglobus tundricola</name>
    <dbReference type="NCBI Taxonomy" id="2774151"/>
    <lineage>
        <taxon>Bacteria</taxon>
        <taxon>Pseudomonadati</taxon>
        <taxon>Planctomycetota</taxon>
        <taxon>Planctomycetia</taxon>
        <taxon>Gemmatales</taxon>
        <taxon>Gemmataceae</taxon>
        <taxon>Frigoriglobus</taxon>
    </lineage>
</organism>
<name>A0A6M5YW87_9BACT</name>
<feature type="domain" description="Bacterial type II secretion system protein E" evidence="5">
    <location>
        <begin position="503"/>
        <end position="517"/>
    </location>
</feature>
<evidence type="ECO:0000256" key="4">
    <source>
        <dbReference type="SAM" id="MobiDB-lite"/>
    </source>
</evidence>
<protein>
    <submittedName>
        <fullName evidence="6">Type IV fimbrial assembly, ATPase PilB</fullName>
    </submittedName>
</protein>
<proteinExistence type="inferred from homology"/>
<keyword evidence="7" id="KW-1185">Reference proteome</keyword>
<feature type="region of interest" description="Disordered" evidence="4">
    <location>
        <begin position="1"/>
        <end position="109"/>
    </location>
</feature>
<dbReference type="GO" id="GO:0005886">
    <property type="term" value="C:plasma membrane"/>
    <property type="evidence" value="ECO:0007669"/>
    <property type="project" value="TreeGrafter"/>
</dbReference>
<dbReference type="PANTHER" id="PTHR30258:SF1">
    <property type="entry name" value="PROTEIN TRANSPORT PROTEIN HOFB HOMOLOG"/>
    <property type="match status" value="1"/>
</dbReference>
<dbReference type="GO" id="GO:0005524">
    <property type="term" value="F:ATP binding"/>
    <property type="evidence" value="ECO:0007669"/>
    <property type="project" value="UniProtKB-KW"/>
</dbReference>
<dbReference type="EMBL" id="CP053452">
    <property type="protein sequence ID" value="QJW97473.1"/>
    <property type="molecule type" value="Genomic_DNA"/>
</dbReference>
<dbReference type="CDD" id="cd01129">
    <property type="entry name" value="PulE-GspE-like"/>
    <property type="match status" value="1"/>
</dbReference>
<dbReference type="Pfam" id="PF00437">
    <property type="entry name" value="T2SSE"/>
    <property type="match status" value="1"/>
</dbReference>
<dbReference type="InterPro" id="IPR001482">
    <property type="entry name" value="T2SS/T4SS_dom"/>
</dbReference>
<dbReference type="RefSeq" id="WP_227254409.1">
    <property type="nucleotide sequence ID" value="NZ_CP053452.2"/>
</dbReference>
<accession>A0A6M5YW87</accession>
<dbReference type="SUPFAM" id="SSF52540">
    <property type="entry name" value="P-loop containing nucleoside triphosphate hydrolases"/>
    <property type="match status" value="1"/>
</dbReference>
<dbReference type="Gene3D" id="3.30.300.160">
    <property type="entry name" value="Type II secretion system, protein E, N-terminal domain"/>
    <property type="match status" value="1"/>
</dbReference>
<dbReference type="InterPro" id="IPR027417">
    <property type="entry name" value="P-loop_NTPase"/>
</dbReference>
<evidence type="ECO:0000259" key="5">
    <source>
        <dbReference type="PROSITE" id="PS00662"/>
    </source>
</evidence>
<comment type="similarity">
    <text evidence="1">Belongs to the GSP E family.</text>
</comment>
<gene>
    <name evidence="6" type="ORF">FTUN_5047</name>
</gene>